<sequence>MKKMKFFSLYMMILFSIVLLIFQPASIIYYIKNDTAHPWELLNNTSSQEGKFTDEPQEIIFVYRKKTLLAPIQFVTLNSKTTVRSKSRNHATQYGKLLLIVSGLFLFGSPRP</sequence>
<reference evidence="3 5" key="2">
    <citation type="submission" date="2013-03" db="EMBL/GenBank/DDBJ databases">
        <title>The Genome Sequence of Enterococcus moraviensis BAA-383 (PacBio/Illumina hybrid assembly).</title>
        <authorList>
            <consortium name="The Broad Institute Genomics Platform"/>
            <consortium name="The Broad Institute Genome Sequencing Center for Infectious Disease"/>
            <person name="Earl A."/>
            <person name="Russ C."/>
            <person name="Gilmore M."/>
            <person name="Surin D."/>
            <person name="Walker B."/>
            <person name="Young S."/>
            <person name="Zeng Q."/>
            <person name="Gargeya S."/>
            <person name="Fitzgerald M."/>
            <person name="Haas B."/>
            <person name="Abouelleil A."/>
            <person name="Allen A.W."/>
            <person name="Alvarado L."/>
            <person name="Arachchi H.M."/>
            <person name="Berlin A.M."/>
            <person name="Chapman S.B."/>
            <person name="Gainer-Dewar J."/>
            <person name="Goldberg J."/>
            <person name="Griggs A."/>
            <person name="Gujja S."/>
            <person name="Hansen M."/>
            <person name="Howarth C."/>
            <person name="Imamovic A."/>
            <person name="Ireland A."/>
            <person name="Larimer J."/>
            <person name="McCowan C."/>
            <person name="Murphy C."/>
            <person name="Pearson M."/>
            <person name="Poon T.W."/>
            <person name="Priest M."/>
            <person name="Roberts A."/>
            <person name="Saif S."/>
            <person name="Shea T."/>
            <person name="Sisk P."/>
            <person name="Sykes S."/>
            <person name="Wortman J."/>
            <person name="Nusbaum C."/>
            <person name="Birren B."/>
        </authorList>
    </citation>
    <scope>NUCLEOTIDE SEQUENCE [LARGE SCALE GENOMIC DNA]</scope>
    <source>
        <strain evidence="3 5">ATCC BAA-383</strain>
    </source>
</reference>
<dbReference type="PATRIC" id="fig|1158609.3.peg.74"/>
<evidence type="ECO:0000313" key="2">
    <source>
        <dbReference type="EMBL" id="EOI06742.1"/>
    </source>
</evidence>
<evidence type="ECO:0000256" key="1">
    <source>
        <dbReference type="SAM" id="Phobius"/>
    </source>
</evidence>
<comment type="caution">
    <text evidence="2">The sequence shown here is derived from an EMBL/GenBank/DDBJ whole genome shotgun (WGS) entry which is preliminary data.</text>
</comment>
<proteinExistence type="predicted"/>
<reference evidence="2 4" key="1">
    <citation type="submission" date="2013-02" db="EMBL/GenBank/DDBJ databases">
        <title>The Genome Sequence of Enterococcus moraviensis BAA-383.</title>
        <authorList>
            <consortium name="The Broad Institute Genome Sequencing Platform"/>
            <consortium name="The Broad Institute Genome Sequencing Center for Infectious Disease"/>
            <person name="Earl A.M."/>
            <person name="Gilmore M.S."/>
            <person name="Lebreton F."/>
            <person name="Walker B."/>
            <person name="Young S.K."/>
            <person name="Zeng Q."/>
            <person name="Gargeya S."/>
            <person name="Fitzgerald M."/>
            <person name="Haas B."/>
            <person name="Abouelleil A."/>
            <person name="Alvarado L."/>
            <person name="Arachchi H.M."/>
            <person name="Berlin A.M."/>
            <person name="Chapman S.B."/>
            <person name="Dewar J."/>
            <person name="Goldberg J."/>
            <person name="Griggs A."/>
            <person name="Gujja S."/>
            <person name="Hansen M."/>
            <person name="Howarth C."/>
            <person name="Imamovic A."/>
            <person name="Larimer J."/>
            <person name="McCowan C."/>
            <person name="Murphy C."/>
            <person name="Neiman D."/>
            <person name="Pearson M."/>
            <person name="Priest M."/>
            <person name="Roberts A."/>
            <person name="Saif S."/>
            <person name="Shea T."/>
            <person name="Sisk P."/>
            <person name="Sykes S."/>
            <person name="Wortman J."/>
            <person name="Nusbaum C."/>
            <person name="Birren B."/>
        </authorList>
    </citation>
    <scope>NUCLEOTIDE SEQUENCE [LARGE SCALE GENOMIC DNA]</scope>
    <source>
        <strain evidence="2 4">ATCC BAA-383</strain>
    </source>
</reference>
<dbReference type="EMBL" id="ASWB01000004">
    <property type="protein sequence ID" value="EOT65079.1"/>
    <property type="molecule type" value="Genomic_DNA"/>
</dbReference>
<dbReference type="HOGENOM" id="CLU_2142051_0_0_9"/>
<keyword evidence="5" id="KW-1185">Reference proteome</keyword>
<dbReference type="RefSeq" id="WP_010763510.1">
    <property type="nucleotide sequence ID" value="NZ_ASWB01000004.1"/>
</dbReference>
<dbReference type="EMBL" id="AJAS01000002">
    <property type="protein sequence ID" value="EOI06742.1"/>
    <property type="molecule type" value="Genomic_DNA"/>
</dbReference>
<evidence type="ECO:0000313" key="5">
    <source>
        <dbReference type="Proteomes" id="UP000014157"/>
    </source>
</evidence>
<dbReference type="Proteomes" id="UP000013781">
    <property type="component" value="Unassembled WGS sequence"/>
</dbReference>
<dbReference type="eggNOG" id="ENOG50308AA">
    <property type="taxonomic scope" value="Bacteria"/>
</dbReference>
<protein>
    <submittedName>
        <fullName evidence="2">Uncharacterized protein</fullName>
    </submittedName>
</protein>
<dbReference type="OrthoDB" id="2187210at2"/>
<keyword evidence="1" id="KW-0812">Transmembrane</keyword>
<evidence type="ECO:0000313" key="3">
    <source>
        <dbReference type="EMBL" id="EOT65079.1"/>
    </source>
</evidence>
<keyword evidence="1" id="KW-0472">Membrane</keyword>
<dbReference type="Proteomes" id="UP000014157">
    <property type="component" value="Unassembled WGS sequence"/>
</dbReference>
<accession>R2U217</accession>
<name>R2U217_9ENTE</name>
<keyword evidence="1" id="KW-1133">Transmembrane helix</keyword>
<feature type="transmembrane region" description="Helical" evidence="1">
    <location>
        <begin position="7"/>
        <end position="31"/>
    </location>
</feature>
<organism evidence="2 4">
    <name type="scientific">Enterococcus moraviensis ATCC BAA-383</name>
    <dbReference type="NCBI Taxonomy" id="1158609"/>
    <lineage>
        <taxon>Bacteria</taxon>
        <taxon>Bacillati</taxon>
        <taxon>Bacillota</taxon>
        <taxon>Bacilli</taxon>
        <taxon>Lactobacillales</taxon>
        <taxon>Enterococcaceae</taxon>
        <taxon>Enterococcus</taxon>
    </lineage>
</organism>
<gene>
    <name evidence="3" type="ORF">I586_02813</name>
    <name evidence="2" type="ORF">UAY_00084</name>
</gene>
<dbReference type="AlphaFoldDB" id="R2U217"/>
<dbReference type="STRING" id="155617.RV09_GL003143"/>
<evidence type="ECO:0000313" key="4">
    <source>
        <dbReference type="Proteomes" id="UP000013781"/>
    </source>
</evidence>